<sequence>MLAVLIVHFGEASVTAEAISSVLPQLPDDARLLLLDNASGTWTPPLADSRVELVASARNLGFAGGMNRLIDHALQDPAVDTVLLLNNDVRAGPGLVDALLALRTTRADADMVATRMLRADRPTQIDSLGITLYRSGLASNRKHPEERLLGPTGGCMLLSRRLLEDLDAQQGYWFDERFFCYAEDTDLVMRARWLGYGCAFAEDVYALHHGSLSSGGPDNEFVLYHGIRNSIWALVRNAPAVWLVVFSPWLLVAHAGIWARNLRKGRAGTLWRLYRDALRGLPAMWRDRRIIRRSRRIRARAWWSWVEPRLYERDFLRRAWQELWRRGRRSGP</sequence>
<dbReference type="PANTHER" id="PTHR43179">
    <property type="entry name" value="RHAMNOSYLTRANSFERASE WBBL"/>
    <property type="match status" value="1"/>
</dbReference>
<dbReference type="AlphaFoldDB" id="A0A4R3LJH0"/>
<dbReference type="InterPro" id="IPR029044">
    <property type="entry name" value="Nucleotide-diphossugar_trans"/>
</dbReference>
<gene>
    <name evidence="2" type="ORF">EDC25_10372</name>
</gene>
<protein>
    <submittedName>
        <fullName evidence="2">GT2 family glycosyltransferase</fullName>
    </submittedName>
</protein>
<reference evidence="2 3" key="1">
    <citation type="submission" date="2019-03" db="EMBL/GenBank/DDBJ databases">
        <title>Genomic Encyclopedia of Type Strains, Phase IV (KMG-IV): sequencing the most valuable type-strain genomes for metagenomic binning, comparative biology and taxonomic classification.</title>
        <authorList>
            <person name="Goeker M."/>
        </authorList>
    </citation>
    <scope>NUCLEOTIDE SEQUENCE [LARGE SCALE GENOMIC DNA]</scope>
    <source>
        <strain evidence="2 3">DSM 21944</strain>
    </source>
</reference>
<feature type="domain" description="Glycosyltransferase 2-like" evidence="1">
    <location>
        <begin position="4"/>
        <end position="166"/>
    </location>
</feature>
<evidence type="ECO:0000313" key="3">
    <source>
        <dbReference type="Proteomes" id="UP000294599"/>
    </source>
</evidence>
<dbReference type="Gene3D" id="3.90.550.10">
    <property type="entry name" value="Spore Coat Polysaccharide Biosynthesis Protein SpsA, Chain A"/>
    <property type="match status" value="1"/>
</dbReference>
<accession>A0A4R3LJH0</accession>
<dbReference type="InterPro" id="IPR001173">
    <property type="entry name" value="Glyco_trans_2-like"/>
</dbReference>
<keyword evidence="2" id="KW-0808">Transferase</keyword>
<dbReference type="Pfam" id="PF00535">
    <property type="entry name" value="Glycos_transf_2"/>
    <property type="match status" value="1"/>
</dbReference>
<comment type="caution">
    <text evidence="2">The sequence shown here is derived from an EMBL/GenBank/DDBJ whole genome shotgun (WGS) entry which is preliminary data.</text>
</comment>
<dbReference type="EMBL" id="SMAF01000003">
    <property type="protein sequence ID" value="TCT00304.1"/>
    <property type="molecule type" value="Genomic_DNA"/>
</dbReference>
<keyword evidence="3" id="KW-1185">Reference proteome</keyword>
<dbReference type="RefSeq" id="WP_164484117.1">
    <property type="nucleotide sequence ID" value="NZ_JBHLWF010000007.1"/>
</dbReference>
<organism evidence="2 3">
    <name type="scientific">Pseudofulvimonas gallinarii</name>
    <dbReference type="NCBI Taxonomy" id="634155"/>
    <lineage>
        <taxon>Bacteria</taxon>
        <taxon>Pseudomonadati</taxon>
        <taxon>Pseudomonadota</taxon>
        <taxon>Gammaproteobacteria</taxon>
        <taxon>Lysobacterales</taxon>
        <taxon>Rhodanobacteraceae</taxon>
        <taxon>Pseudofulvimonas</taxon>
    </lineage>
</organism>
<evidence type="ECO:0000313" key="2">
    <source>
        <dbReference type="EMBL" id="TCT00304.1"/>
    </source>
</evidence>
<dbReference type="PANTHER" id="PTHR43179:SF11">
    <property type="entry name" value="GLYCOSYL TRANSFERASE"/>
    <property type="match status" value="1"/>
</dbReference>
<proteinExistence type="predicted"/>
<name>A0A4R3LJH0_9GAMM</name>
<dbReference type="Proteomes" id="UP000294599">
    <property type="component" value="Unassembled WGS sequence"/>
</dbReference>
<evidence type="ECO:0000259" key="1">
    <source>
        <dbReference type="Pfam" id="PF00535"/>
    </source>
</evidence>
<dbReference type="SUPFAM" id="SSF53448">
    <property type="entry name" value="Nucleotide-diphospho-sugar transferases"/>
    <property type="match status" value="1"/>
</dbReference>
<dbReference type="GO" id="GO:0016740">
    <property type="term" value="F:transferase activity"/>
    <property type="evidence" value="ECO:0007669"/>
    <property type="project" value="UniProtKB-KW"/>
</dbReference>